<keyword evidence="3" id="KW-1185">Reference proteome</keyword>
<evidence type="ECO:0000313" key="2">
    <source>
        <dbReference type="EMBL" id="SHE26771.1"/>
    </source>
</evidence>
<feature type="transmembrane region" description="Helical" evidence="1">
    <location>
        <begin position="12"/>
        <end position="34"/>
    </location>
</feature>
<dbReference type="Proteomes" id="UP000184291">
    <property type="component" value="Unassembled WGS sequence"/>
</dbReference>
<reference evidence="3" key="1">
    <citation type="submission" date="2016-09" db="EMBL/GenBank/DDBJ databases">
        <authorList>
            <person name="Strepis N."/>
        </authorList>
    </citation>
    <scope>NUCLEOTIDE SEQUENCE [LARGE SCALE GENOMIC DNA]</scope>
</reference>
<evidence type="ECO:0000256" key="1">
    <source>
        <dbReference type="SAM" id="Phobius"/>
    </source>
</evidence>
<proteinExistence type="predicted"/>
<keyword evidence="1" id="KW-0812">Transmembrane</keyword>
<keyword evidence="1" id="KW-1133">Transmembrane helix</keyword>
<dbReference type="AlphaFoldDB" id="A0A1M4S3J9"/>
<feature type="transmembrane region" description="Helical" evidence="1">
    <location>
        <begin position="70"/>
        <end position="91"/>
    </location>
</feature>
<keyword evidence="1" id="KW-0472">Membrane</keyword>
<evidence type="ECO:0000313" key="3">
    <source>
        <dbReference type="Proteomes" id="UP000184291"/>
    </source>
</evidence>
<protein>
    <recommendedName>
        <fullName evidence="4">Abc-2 family transporter protein</fullName>
    </recommendedName>
</protein>
<feature type="transmembrane region" description="Helical" evidence="1">
    <location>
        <begin position="242"/>
        <end position="261"/>
    </location>
</feature>
<feature type="transmembrane region" description="Helical" evidence="1">
    <location>
        <begin position="162"/>
        <end position="179"/>
    </location>
</feature>
<accession>A0A1M4S3J9</accession>
<name>A0A1M4S3J9_9ACTO</name>
<feature type="transmembrane region" description="Helical" evidence="1">
    <location>
        <begin position="112"/>
        <end position="142"/>
    </location>
</feature>
<dbReference type="RefSeq" id="WP_073333983.1">
    <property type="nucleotide sequence ID" value="NZ_FQTT01000016.1"/>
</dbReference>
<evidence type="ECO:0008006" key="4">
    <source>
        <dbReference type="Google" id="ProtNLM"/>
    </source>
</evidence>
<organism evidence="2 3">
    <name type="scientific">Actinomyces glycerinitolerans</name>
    <dbReference type="NCBI Taxonomy" id="1892869"/>
    <lineage>
        <taxon>Bacteria</taxon>
        <taxon>Bacillati</taxon>
        <taxon>Actinomycetota</taxon>
        <taxon>Actinomycetes</taxon>
        <taxon>Actinomycetales</taxon>
        <taxon>Actinomycetaceae</taxon>
        <taxon>Actinomyces</taxon>
    </lineage>
</organism>
<dbReference type="EMBL" id="FQTT01000016">
    <property type="protein sequence ID" value="SHE26771.1"/>
    <property type="molecule type" value="Genomic_DNA"/>
</dbReference>
<dbReference type="OrthoDB" id="5124459at2"/>
<feature type="transmembrane region" description="Helical" evidence="1">
    <location>
        <begin position="186"/>
        <end position="207"/>
    </location>
</feature>
<gene>
    <name evidence="2" type="ORF">ACGLYG10_3026</name>
</gene>
<dbReference type="STRING" id="1892869.ACGLYG10_3026"/>
<sequence length="266" mass="27907">MLSIVRSELTKALTLPSVWIMTLLLTAVLLLFQFQSFTFNHELVANLRGDGTSEVDGLLVVVDASVFTDYVAYIFNPAILTPLLGAVIAGAEFRTGQFGMSVLAVPDRGRLLAGKLIAVALQVLTLGVIWIGAAKALLHLAVRDSDALAGGVWSPSLPLADARILLFMVAATVFIYALTLIARKTLVGVIVTVLLIMVTMTQVLAFVSPAVDALMPFSAARNLVLADSDVAVPLTGSPARGAAVLLGWAVTACVAAVAGVLRRDAK</sequence>